<keyword evidence="1 4" id="KW-0378">Hydrolase</keyword>
<dbReference type="InterPro" id="IPR001910">
    <property type="entry name" value="Inosine/uridine_hydrolase_dom"/>
</dbReference>
<dbReference type="Gene3D" id="3.90.245.10">
    <property type="entry name" value="Ribonucleoside hydrolase-like"/>
    <property type="match status" value="1"/>
</dbReference>
<sequence length="340" mass="36712">MKTEMKDAVNIIVDCDPGNGVPGANVDDALAIAYALRSEKLKTRAIWTVFGNTTSDLGYSSAEALLRSMGRMDVPVRRGADGPLQGSRQPWLTKRLNAASSPEAPEVWRNAVGSQAGFHASSADKVSAIPEVSGPDQLAQDVLACSGSVSIAAIGPLTNLAGLISDEPQVVGHIERISIMGGAIGFGDEVDTNFAVDPVAARRVLESGIPITLVPLDVTRTTHLSQRCWDRMIAEADASKAPWKDSMNRWLRPWLTYSRRTRPVDGMWLHDLVSVLALAERDLVALRPARVNLADSGKLLLADRNGDQPVSGVRSYEVELCTGVDNSRMIQVWQQAVLPR</sequence>
<evidence type="ECO:0000256" key="2">
    <source>
        <dbReference type="ARBA" id="ARBA00023295"/>
    </source>
</evidence>
<dbReference type="EMBL" id="VMHK01000007">
    <property type="protein sequence ID" value="TSJ82644.1"/>
    <property type="molecule type" value="Genomic_DNA"/>
</dbReference>
<keyword evidence="2" id="KW-0326">Glycosidase</keyword>
<dbReference type="GO" id="GO:0006152">
    <property type="term" value="P:purine nucleoside catabolic process"/>
    <property type="evidence" value="ECO:0007669"/>
    <property type="project" value="TreeGrafter"/>
</dbReference>
<evidence type="ECO:0000313" key="5">
    <source>
        <dbReference type="Proteomes" id="UP000316508"/>
    </source>
</evidence>
<dbReference type="AlphaFoldDB" id="A0A556R175"/>
<feature type="domain" description="Inosine/uridine-preferring nucleoside hydrolase" evidence="3">
    <location>
        <begin position="11"/>
        <end position="329"/>
    </location>
</feature>
<protein>
    <submittedName>
        <fullName evidence="4">Nucleoside hydrolase</fullName>
    </submittedName>
</protein>
<organism evidence="4 5">
    <name type="scientific">Bifidobacterium apousia</name>
    <dbReference type="NCBI Taxonomy" id="2750996"/>
    <lineage>
        <taxon>Bacteria</taxon>
        <taxon>Bacillati</taxon>
        <taxon>Actinomycetota</taxon>
        <taxon>Actinomycetes</taxon>
        <taxon>Bifidobacteriales</taxon>
        <taxon>Bifidobacteriaceae</taxon>
        <taxon>Bifidobacterium</taxon>
    </lineage>
</organism>
<dbReference type="InterPro" id="IPR023186">
    <property type="entry name" value="IUNH"/>
</dbReference>
<evidence type="ECO:0000313" key="4">
    <source>
        <dbReference type="EMBL" id="TSJ82644.1"/>
    </source>
</evidence>
<dbReference type="Pfam" id="PF01156">
    <property type="entry name" value="IU_nuc_hydro"/>
    <property type="match status" value="1"/>
</dbReference>
<dbReference type="GO" id="GO:0005829">
    <property type="term" value="C:cytosol"/>
    <property type="evidence" value="ECO:0007669"/>
    <property type="project" value="TreeGrafter"/>
</dbReference>
<keyword evidence="5" id="KW-1185">Reference proteome</keyword>
<gene>
    <name evidence="4" type="ORF">FPK30_08055</name>
</gene>
<accession>A0A556R175</accession>
<evidence type="ECO:0000256" key="1">
    <source>
        <dbReference type="ARBA" id="ARBA00022801"/>
    </source>
</evidence>
<reference evidence="4 5" key="1">
    <citation type="submission" date="2019-07" db="EMBL/GenBank/DDBJ databases">
        <title>Bifidobacterium asteroides genomes.</title>
        <authorList>
            <person name="Zheng H."/>
        </authorList>
    </citation>
    <scope>NUCLEOTIDE SEQUENCE [LARGE SCALE GENOMIC DNA]</scope>
    <source>
        <strain evidence="4 5">W8102</strain>
    </source>
</reference>
<dbReference type="PANTHER" id="PTHR12304">
    <property type="entry name" value="INOSINE-URIDINE PREFERRING NUCLEOSIDE HYDROLASE"/>
    <property type="match status" value="1"/>
</dbReference>
<dbReference type="GO" id="GO:0008477">
    <property type="term" value="F:purine nucleosidase activity"/>
    <property type="evidence" value="ECO:0007669"/>
    <property type="project" value="TreeGrafter"/>
</dbReference>
<evidence type="ECO:0000259" key="3">
    <source>
        <dbReference type="Pfam" id="PF01156"/>
    </source>
</evidence>
<proteinExistence type="predicted"/>
<dbReference type="Proteomes" id="UP000316508">
    <property type="component" value="Unassembled WGS sequence"/>
</dbReference>
<dbReference type="InterPro" id="IPR036452">
    <property type="entry name" value="Ribo_hydro-like"/>
</dbReference>
<dbReference type="RefSeq" id="WP_144086047.1">
    <property type="nucleotide sequence ID" value="NZ_VMHK01000007.1"/>
</dbReference>
<dbReference type="SUPFAM" id="SSF53590">
    <property type="entry name" value="Nucleoside hydrolase"/>
    <property type="match status" value="1"/>
</dbReference>
<dbReference type="PANTHER" id="PTHR12304:SF4">
    <property type="entry name" value="URIDINE NUCLEOSIDASE"/>
    <property type="match status" value="1"/>
</dbReference>
<comment type="caution">
    <text evidence="4">The sequence shown here is derived from an EMBL/GenBank/DDBJ whole genome shotgun (WGS) entry which is preliminary data.</text>
</comment>
<name>A0A556R175_9BIFI</name>